<dbReference type="Pfam" id="PF16289">
    <property type="entry name" value="PIN_12"/>
    <property type="match status" value="1"/>
</dbReference>
<protein>
    <submittedName>
        <fullName evidence="2">PIN domain-containing protein</fullName>
    </submittedName>
</protein>
<accession>A0ABY4SMF8</accession>
<dbReference type="InterPro" id="IPR032557">
    <property type="entry name" value="DUF4935"/>
</dbReference>
<keyword evidence="3" id="KW-1185">Reference proteome</keyword>
<reference evidence="2" key="1">
    <citation type="submission" date="2022-05" db="EMBL/GenBank/DDBJ databases">
        <title>Brevundimonas albigilva TT17 genome sequence.</title>
        <authorList>
            <person name="Lee K."/>
            <person name="Son H."/>
        </authorList>
    </citation>
    <scope>NUCLEOTIDE SEQUENCE</scope>
    <source>
        <strain evidence="2">TT17</strain>
    </source>
</reference>
<name>A0ABY4SMF8_9CAUL</name>
<dbReference type="RefSeq" id="WP_250201733.1">
    <property type="nucleotide sequence ID" value="NZ_CP097649.1"/>
</dbReference>
<proteinExistence type="predicted"/>
<organism evidence="2 3">
    <name type="scientific">Brevundimonas albigilva</name>
    <dbReference type="NCBI Taxonomy" id="1312364"/>
    <lineage>
        <taxon>Bacteria</taxon>
        <taxon>Pseudomonadati</taxon>
        <taxon>Pseudomonadota</taxon>
        <taxon>Alphaproteobacteria</taxon>
        <taxon>Caulobacterales</taxon>
        <taxon>Caulobacteraceae</taxon>
        <taxon>Brevundimonas</taxon>
    </lineage>
</organism>
<evidence type="ECO:0000313" key="2">
    <source>
        <dbReference type="EMBL" id="URI14881.1"/>
    </source>
</evidence>
<dbReference type="EMBL" id="CP097649">
    <property type="protein sequence ID" value="URI14881.1"/>
    <property type="molecule type" value="Genomic_DNA"/>
</dbReference>
<evidence type="ECO:0000313" key="3">
    <source>
        <dbReference type="Proteomes" id="UP001055429"/>
    </source>
</evidence>
<feature type="domain" description="DUF4935" evidence="1">
    <location>
        <begin position="4"/>
        <end position="153"/>
    </location>
</feature>
<gene>
    <name evidence="2" type="ORF">M8231_13865</name>
</gene>
<evidence type="ECO:0000259" key="1">
    <source>
        <dbReference type="Pfam" id="PF16289"/>
    </source>
</evidence>
<sequence>MPTILVDTSVLRTEGWQSAALSSLFELSKDGQVEIIIPDVVFEERRTQWRQDYKKKIADSARFLAAAAKDALLGDVEKAPIESAAAALDPANDPETLSNTVVSRYFDQAKAIIRPTEAAEHQEVMSRYFSGDDPFPEPKARKDIPDAYVYLAARNEQLKSGDLLVLCEDGNLRKAIQKIDGIEVFKTVQDLLESAPLVEALNKVELNKQWLAMKPAVSDEAIKVELMDFVSQNLGSLLEGAEVHSTAIPEDNNSAHVQMYGEPEGLEVIASKDFGSGWLEYKVSFEIDLHLWFYVYRSDAWDVPDWVSVSFGDPESEHYFEAEGERRAFVEVTISAQADVKDQFEEGDQVFEHLEFSSDLEITILDDE</sequence>
<dbReference type="Proteomes" id="UP001055429">
    <property type="component" value="Chromosome"/>
</dbReference>